<dbReference type="UniPathway" id="UPA00094"/>
<dbReference type="EC" id="2.3.1.179" evidence="3 11"/>
<evidence type="ECO:0000259" key="14">
    <source>
        <dbReference type="PROSITE" id="PS52004"/>
    </source>
</evidence>
<evidence type="ECO:0000313" key="15">
    <source>
        <dbReference type="EMBL" id="RIE06823.1"/>
    </source>
</evidence>
<evidence type="ECO:0000256" key="1">
    <source>
        <dbReference type="ARBA" id="ARBA00005194"/>
    </source>
</evidence>
<comment type="similarity">
    <text evidence="2 11 13">Belongs to the thiolase-like superfamily. Beta-ketoacyl-ACP synthases family.</text>
</comment>
<dbReference type="PIRSF" id="PIRSF000447">
    <property type="entry name" value="KAS_II"/>
    <property type="match status" value="1"/>
</dbReference>
<accession>A0A398CWB6</accession>
<dbReference type="Proteomes" id="UP000266328">
    <property type="component" value="Unassembled WGS sequence"/>
</dbReference>
<keyword evidence="9 11" id="KW-0275">Fatty acid biosynthesis</keyword>
<dbReference type="InterPro" id="IPR018201">
    <property type="entry name" value="Ketoacyl_synth_AS"/>
</dbReference>
<keyword evidence="16" id="KW-1185">Reference proteome</keyword>
<proteinExistence type="inferred from homology"/>
<keyword evidence="8" id="KW-0443">Lipid metabolism</keyword>
<protein>
    <recommendedName>
        <fullName evidence="4 11">3-oxoacyl-[acyl-carrier-protein] synthase 2</fullName>
        <ecNumber evidence="3 11">2.3.1.179</ecNumber>
    </recommendedName>
</protein>
<evidence type="ECO:0000256" key="3">
    <source>
        <dbReference type="ARBA" id="ARBA00012356"/>
    </source>
</evidence>
<dbReference type="GO" id="GO:0005829">
    <property type="term" value="C:cytosol"/>
    <property type="evidence" value="ECO:0007669"/>
    <property type="project" value="TreeGrafter"/>
</dbReference>
<name>A0A398CWB6_9BACT</name>
<keyword evidence="7" id="KW-0276">Fatty acid metabolism</keyword>
<evidence type="ECO:0000256" key="2">
    <source>
        <dbReference type="ARBA" id="ARBA00008467"/>
    </source>
</evidence>
<evidence type="ECO:0000256" key="8">
    <source>
        <dbReference type="ARBA" id="ARBA00023098"/>
    </source>
</evidence>
<dbReference type="SUPFAM" id="SSF53901">
    <property type="entry name" value="Thiolase-like"/>
    <property type="match status" value="2"/>
</dbReference>
<evidence type="ECO:0000256" key="9">
    <source>
        <dbReference type="ARBA" id="ARBA00023160"/>
    </source>
</evidence>
<dbReference type="InterPro" id="IPR020841">
    <property type="entry name" value="PKS_Beta-ketoAc_synthase_dom"/>
</dbReference>
<gene>
    <name evidence="15" type="primary">fabF</name>
    <name evidence="15" type="ORF">SMC7_00845</name>
</gene>
<dbReference type="PROSITE" id="PS52004">
    <property type="entry name" value="KS3_2"/>
    <property type="match status" value="1"/>
</dbReference>
<evidence type="ECO:0000256" key="10">
    <source>
        <dbReference type="ARBA" id="ARBA00023315"/>
    </source>
</evidence>
<evidence type="ECO:0000256" key="13">
    <source>
        <dbReference type="RuleBase" id="RU003694"/>
    </source>
</evidence>
<dbReference type="InterPro" id="IPR014031">
    <property type="entry name" value="Ketoacyl_synth_C"/>
</dbReference>
<dbReference type="AlphaFoldDB" id="A0A398CWB6"/>
<dbReference type="OrthoDB" id="9808669at2"/>
<sequence length="414" mass="43756">MERTRVVITGLGIVSPIGNNVPAFEAGLAAGVSGVAPITRFDASAISCRIAGEVKGFNPEDYFEKRDVARTDRVQQLALAAAQEALLDSRLDLQAEDRERIAVYVTSGIGGGESLESEVLQAAVRGPSHLSPFLIPKMLVDSIPGTIAQRFKLYGGTSSVVSACASGTQMLGEALEAIRRGDADVIVTGASDAAVTMTGIGAFANMRALSTRNDDPGHASRPFDKERDGFVMGEGAGILILEQLDHALARGARIYGEILSQAVTSDAYHMTSPDPEAKQIVRAMRTAIERAGLSPLDIDYVNAHGTSTPANDRTESFALQTLLGGRAHLVPVSSTKSMTGHLLGAAGAVETVACMLTIKNRLIYPTINYATFDPECPLDYVPNVARSSDVQYILKSSFGFGGHNVCIVLGRYAG</sequence>
<dbReference type="NCBIfam" id="NF005589">
    <property type="entry name" value="PRK07314.1"/>
    <property type="match status" value="1"/>
</dbReference>
<keyword evidence="10 11" id="KW-0012">Acyltransferase</keyword>
<evidence type="ECO:0000256" key="6">
    <source>
        <dbReference type="ARBA" id="ARBA00022679"/>
    </source>
</evidence>
<dbReference type="PROSITE" id="PS00606">
    <property type="entry name" value="KS3_1"/>
    <property type="match status" value="1"/>
</dbReference>
<evidence type="ECO:0000256" key="5">
    <source>
        <dbReference type="ARBA" id="ARBA00022516"/>
    </source>
</evidence>
<dbReference type="SMART" id="SM00825">
    <property type="entry name" value="PKS_KS"/>
    <property type="match status" value="1"/>
</dbReference>
<keyword evidence="6 11" id="KW-0808">Transferase</keyword>
<dbReference type="GO" id="GO:0004315">
    <property type="term" value="F:3-oxoacyl-[acyl-carrier-protein] synthase activity"/>
    <property type="evidence" value="ECO:0007669"/>
    <property type="project" value="UniProtKB-UniRule"/>
</dbReference>
<dbReference type="GO" id="GO:0030497">
    <property type="term" value="P:fatty acid elongation"/>
    <property type="evidence" value="ECO:0007669"/>
    <property type="project" value="UniProtKB-ARBA"/>
</dbReference>
<feature type="domain" description="Ketosynthase family 3 (KS3)" evidence="14">
    <location>
        <begin position="3"/>
        <end position="411"/>
    </location>
</feature>
<keyword evidence="5 11" id="KW-0444">Lipid biosynthesis</keyword>
<reference evidence="15 16" key="1">
    <citation type="submission" date="2018-09" db="EMBL/GenBank/DDBJ databases">
        <title>Discovery and Ecogenomic Context for Candidatus Cryosericales, a Global Caldiserica Order Active in Thawing Permafrost.</title>
        <authorList>
            <person name="Martinez M.A."/>
            <person name="Woodcroft B.J."/>
            <person name="Ignacio Espinoza J.C."/>
            <person name="Zayed A."/>
            <person name="Singleton C.M."/>
            <person name="Boyd J."/>
            <person name="Li Y.-F."/>
            <person name="Purvine S."/>
            <person name="Maughan H."/>
            <person name="Hodgkins S.B."/>
            <person name="Anderson D."/>
            <person name="Sederholm M."/>
            <person name="Temperton B."/>
            <person name="Saleska S.R."/>
            <person name="Tyson G.W."/>
            <person name="Rich V.I."/>
        </authorList>
    </citation>
    <scope>NUCLEOTIDE SEQUENCE [LARGE SCALE GENOMIC DNA]</scope>
    <source>
        <strain evidence="15 16">SMC7</strain>
    </source>
</reference>
<evidence type="ECO:0000313" key="16">
    <source>
        <dbReference type="Proteomes" id="UP000266328"/>
    </source>
</evidence>
<organism evidence="15 16">
    <name type="scientific">Candidatus Cryosericum terrychapinii</name>
    <dbReference type="NCBI Taxonomy" id="2290919"/>
    <lineage>
        <taxon>Bacteria</taxon>
        <taxon>Pseudomonadati</taxon>
        <taxon>Caldisericota/Cryosericota group</taxon>
        <taxon>Candidatus Cryosericota</taxon>
        <taxon>Candidatus Cryosericia</taxon>
        <taxon>Candidatus Cryosericales</taxon>
        <taxon>Candidatus Cryosericaceae</taxon>
        <taxon>Candidatus Cryosericum</taxon>
    </lineage>
</organism>
<dbReference type="InterPro" id="IPR014030">
    <property type="entry name" value="Ketoacyl_synth_N"/>
</dbReference>
<dbReference type="PANTHER" id="PTHR11712:SF336">
    <property type="entry name" value="3-OXOACYL-[ACYL-CARRIER-PROTEIN] SYNTHASE, MITOCHONDRIAL"/>
    <property type="match status" value="1"/>
</dbReference>
<comment type="caution">
    <text evidence="15">The sequence shown here is derived from an EMBL/GenBank/DDBJ whole genome shotgun (WGS) entry which is preliminary data.</text>
</comment>
<dbReference type="InterPro" id="IPR000794">
    <property type="entry name" value="Beta-ketoacyl_synthase"/>
</dbReference>
<feature type="active site" description="For beta-ketoacyl synthase activity" evidence="12">
    <location>
        <position position="164"/>
    </location>
</feature>
<evidence type="ECO:0000256" key="12">
    <source>
        <dbReference type="PIRSR" id="PIRSR000447-1"/>
    </source>
</evidence>
<dbReference type="Gene3D" id="3.40.47.10">
    <property type="match status" value="1"/>
</dbReference>
<dbReference type="EMBL" id="QXIS01000004">
    <property type="protein sequence ID" value="RIE06823.1"/>
    <property type="molecule type" value="Genomic_DNA"/>
</dbReference>
<comment type="pathway">
    <text evidence="1 11">Lipid metabolism; fatty acid biosynthesis.</text>
</comment>
<dbReference type="Pfam" id="PF00109">
    <property type="entry name" value="ketoacyl-synt"/>
    <property type="match status" value="1"/>
</dbReference>
<dbReference type="InterPro" id="IPR017568">
    <property type="entry name" value="3-oxoacyl-ACP_synth-2"/>
</dbReference>
<comment type="catalytic activity">
    <reaction evidence="11">
        <text>(9Z)-hexadecenoyl-[ACP] + malonyl-[ACP] + H(+) = 3-oxo-(11Z)-octadecenoyl-[ACP] + holo-[ACP] + CO2</text>
        <dbReference type="Rhea" id="RHEA:55040"/>
        <dbReference type="Rhea" id="RHEA-COMP:9623"/>
        <dbReference type="Rhea" id="RHEA-COMP:9685"/>
        <dbReference type="Rhea" id="RHEA-COMP:10800"/>
        <dbReference type="Rhea" id="RHEA-COMP:14074"/>
        <dbReference type="ChEBI" id="CHEBI:15378"/>
        <dbReference type="ChEBI" id="CHEBI:16526"/>
        <dbReference type="ChEBI" id="CHEBI:64479"/>
        <dbReference type="ChEBI" id="CHEBI:78449"/>
        <dbReference type="ChEBI" id="CHEBI:83989"/>
        <dbReference type="ChEBI" id="CHEBI:138538"/>
        <dbReference type="EC" id="2.3.1.179"/>
    </reaction>
</comment>
<dbReference type="Pfam" id="PF02801">
    <property type="entry name" value="Ketoacyl-synt_C"/>
    <property type="match status" value="1"/>
</dbReference>
<evidence type="ECO:0000256" key="4">
    <source>
        <dbReference type="ARBA" id="ARBA00014657"/>
    </source>
</evidence>
<comment type="catalytic activity">
    <reaction evidence="11">
        <text>a fatty acyl-[ACP] + malonyl-[ACP] + H(+) = a 3-oxoacyl-[ACP] + holo-[ACP] + CO2</text>
        <dbReference type="Rhea" id="RHEA:22836"/>
        <dbReference type="Rhea" id="RHEA-COMP:9623"/>
        <dbReference type="Rhea" id="RHEA-COMP:9685"/>
        <dbReference type="Rhea" id="RHEA-COMP:9916"/>
        <dbReference type="Rhea" id="RHEA-COMP:14125"/>
        <dbReference type="ChEBI" id="CHEBI:15378"/>
        <dbReference type="ChEBI" id="CHEBI:16526"/>
        <dbReference type="ChEBI" id="CHEBI:64479"/>
        <dbReference type="ChEBI" id="CHEBI:78449"/>
        <dbReference type="ChEBI" id="CHEBI:78776"/>
        <dbReference type="ChEBI" id="CHEBI:138651"/>
    </reaction>
</comment>
<dbReference type="RefSeq" id="WP_119088490.1">
    <property type="nucleotide sequence ID" value="NZ_QXIS01000004.1"/>
</dbReference>
<dbReference type="NCBIfam" id="TIGR03150">
    <property type="entry name" value="fabF"/>
    <property type="match status" value="1"/>
</dbReference>
<dbReference type="InterPro" id="IPR016039">
    <property type="entry name" value="Thiolase-like"/>
</dbReference>
<comment type="function">
    <text evidence="11">Involved in the type II fatty acid elongation cycle. Catalyzes the elongation of a wide range of acyl-ACP by the addition of two carbons from malonyl-ACP to an acyl acceptor. Can efficiently catalyze the conversion of palmitoleoyl-ACP (cis-hexadec-9-enoyl-ACP) to cis-vaccenoyl-ACP (cis-octadec-11-enoyl-ACP), an essential step in the thermal regulation of fatty acid composition.</text>
</comment>
<dbReference type="CDD" id="cd00834">
    <property type="entry name" value="KAS_I_II"/>
    <property type="match status" value="1"/>
</dbReference>
<evidence type="ECO:0000256" key="7">
    <source>
        <dbReference type="ARBA" id="ARBA00022832"/>
    </source>
</evidence>
<dbReference type="PANTHER" id="PTHR11712">
    <property type="entry name" value="POLYKETIDE SYNTHASE-RELATED"/>
    <property type="match status" value="1"/>
</dbReference>
<dbReference type="FunFam" id="3.40.47.10:FF:000018">
    <property type="entry name" value="3-oxoacyl-[acyl-carrier-protein] synthase 2"/>
    <property type="match status" value="1"/>
</dbReference>
<dbReference type="FunFam" id="3.40.47.10:FF:000029">
    <property type="entry name" value="3-oxoacyl-[acyl-carrier-protein] synthase 1"/>
    <property type="match status" value="1"/>
</dbReference>
<evidence type="ECO:0000256" key="11">
    <source>
        <dbReference type="PIRNR" id="PIRNR000447"/>
    </source>
</evidence>